<dbReference type="PANTHER" id="PTHR10170">
    <property type="entry name" value="HUNTINGTON DISEASE PROTEIN"/>
    <property type="match status" value="1"/>
</dbReference>
<dbReference type="RefSeq" id="XP_070318641.1">
    <property type="nucleotide sequence ID" value="XM_070462540.1"/>
</dbReference>
<sequence>CLPSCGQHSWPPRCLPASRARFPVFPEGPVFRWTFRRITAAASRLLTDSADGGFYSLESLNARVRSMVPTHPALVLLWCQVLLLVSHTDYGWWAELQQTPRRRSLSSTKSLSPEMSGEDEDPDMASKLGMCNREIVRRGALILFCDYVCQNLHDSEHLTWLIVNHIQDLISLSHEPPVQDFISAIHRNSAASGLFIQAIQSRCENLAAPTMLKRTLQCLEGIHLSQSGAVLTLYVDKLLCTPFRVLARMVDTLACRRVEMLLAANLQSSTAQLPVEELIRIQEHLQGSGLAQRHQRLYSLLDRLRLATAPGSRGPMPPVTSHPLDGDGPLALEAVNPDKDWYVRLVKSQCWTRSDSALLEGAELVSRIPAGDLGAFMMHSEFNLSLLAPCLGLGLREISGGQRSPLFEAARTATLDRVRVVVQQLPAVHQAFQPFLPVQPTAYWSKLGELFGDAALYRTLTTLARALGQYLLVFPRLPSHLHLPPEKERDTVKFVVTTLEALSWHLIHARVPLSLDLQAGLDCCCLALQLPGLWSLLAAPDMVTHACSLIHCVRFILEAIVVQPGDQLLSPERRMSTPKAAREDDVDSDTQNPQYIAAACGMVAEMVECLPSVLALGHKRNSHTPAFLTPVLRNIIISLARLPLVNSYTRVPPLVWKLGWSPKPGGDFGTVFPEIPVEFLQEKEVFKEFIYRINTLGWTSRTQFEETWATLLGVLVTQPLVMEQEESPPEEDTERTQIHVLAVQAITSLVLSAMTVPVAGNPAVSCLEQQPRNKPLKALDTRFGRKLSVIRGIVEQEIQAMVSRRENAATHHLYQAWDPVPSLAPATTGALISHDKLLLQLNPERELGDMSYKLGQVSIHSVWLGNSITPLREEEWDEEEEEGAEAPAPPSPPTSPISSRKHRAGVDIHSCSQFLLELYSRWILPSSSARRTPVILISEVVRSLLVVSDLFTERNQFEMMYLTLTELRKVHPQEDEILLQYLVPATCKAAAVLGMDKAVAEPVSRLLESALRSSHLPSALGALHGVLYVLECDLLDDTAKQLVPVVSDYLLSQLQGRAHCVNVHSQQHVLVMCATAFYLIENYPLDVGPEFSASIIQLCGVMLSGSEEATPSVVYHCVLRGLERLLLSEQLSRLDAESLVKLSVDRVNVHSPHRAMAALGLMLTCMYTGKEKVSPGRTSEPSPAAPDSESVIVAMERVSVLFDRIRKGFPCEARVVARVLPQFLDDFFPPQDVMNKVIGEFLSSQQPYPQFMATVVYQVFQTLHSAGQSSMVRDWVMLSLSNFTQRSPVAMAMWSLSCFFVSASTSPWVSAILPHVVSRMGKLEQVDVSLFCLVAADFYRHQIEEELDRRAFQSVFEVVAAPGNPYHRLLACLRSVHKAAAC</sequence>
<evidence type="ECO:0000256" key="1">
    <source>
        <dbReference type="SAM" id="MobiDB-lite"/>
    </source>
</evidence>
<protein>
    <submittedName>
        <fullName evidence="3">Huntingtin-like</fullName>
    </submittedName>
</protein>
<feature type="region of interest" description="Disordered" evidence="1">
    <location>
        <begin position="104"/>
        <end position="123"/>
    </location>
</feature>
<dbReference type="Pfam" id="PF20925">
    <property type="entry name" value="Htt_bridge"/>
    <property type="match status" value="1"/>
</dbReference>
<dbReference type="GeneID" id="110152652"/>
<evidence type="ECO:0000313" key="2">
    <source>
        <dbReference type="Proteomes" id="UP001652640"/>
    </source>
</evidence>
<accession>A0ABM4HSU9</accession>
<name>A0ABM4HSU9_ODOVR</name>
<reference evidence="3" key="1">
    <citation type="submission" date="2025-08" db="UniProtKB">
        <authorList>
            <consortium name="RefSeq"/>
        </authorList>
    </citation>
    <scope>IDENTIFICATION</scope>
    <source>
        <tissue evidence="3">Tongue muscle</tissue>
    </source>
</reference>
<dbReference type="InterPro" id="IPR048412">
    <property type="entry name" value="Htt_bridge"/>
</dbReference>
<evidence type="ECO:0000313" key="3">
    <source>
        <dbReference type="RefSeq" id="XP_070318641.1"/>
    </source>
</evidence>
<dbReference type="InterPro" id="IPR028426">
    <property type="entry name" value="Huntingtin_fam"/>
</dbReference>
<dbReference type="Pfam" id="PF20927">
    <property type="entry name" value="Htt_C-HEAT"/>
    <property type="match status" value="1"/>
</dbReference>
<feature type="region of interest" description="Disordered" evidence="1">
    <location>
        <begin position="874"/>
        <end position="902"/>
    </location>
</feature>
<keyword evidence="2" id="KW-1185">Reference proteome</keyword>
<dbReference type="SUPFAM" id="SSF48371">
    <property type="entry name" value="ARM repeat"/>
    <property type="match status" value="1"/>
</dbReference>
<dbReference type="InterPro" id="IPR048413">
    <property type="entry name" value="Htt_C-HEAT_rpt"/>
</dbReference>
<feature type="non-terminal residue" evidence="3">
    <location>
        <position position="1"/>
    </location>
</feature>
<dbReference type="PANTHER" id="PTHR10170:SF10">
    <property type="entry name" value="HUNTINGTIN"/>
    <property type="match status" value="1"/>
</dbReference>
<organism evidence="2 3">
    <name type="scientific">Odocoileus virginianus</name>
    <name type="common">White-tailed deer</name>
    <dbReference type="NCBI Taxonomy" id="9874"/>
    <lineage>
        <taxon>Eukaryota</taxon>
        <taxon>Metazoa</taxon>
        <taxon>Chordata</taxon>
        <taxon>Craniata</taxon>
        <taxon>Vertebrata</taxon>
        <taxon>Euteleostomi</taxon>
        <taxon>Mammalia</taxon>
        <taxon>Eutheria</taxon>
        <taxon>Laurasiatheria</taxon>
        <taxon>Artiodactyla</taxon>
        <taxon>Ruminantia</taxon>
        <taxon>Pecora</taxon>
        <taxon>Cervidae</taxon>
        <taxon>Odocoileinae</taxon>
        <taxon>Odocoileus</taxon>
    </lineage>
</organism>
<gene>
    <name evidence="3" type="primary">LOC110152652</name>
</gene>
<dbReference type="Proteomes" id="UP001652640">
    <property type="component" value="Unplaced"/>
</dbReference>
<proteinExistence type="predicted"/>
<dbReference type="InterPro" id="IPR016024">
    <property type="entry name" value="ARM-type_fold"/>
</dbReference>
<feature type="compositionally biased region" description="Acidic residues" evidence="1">
    <location>
        <begin position="874"/>
        <end position="884"/>
    </location>
</feature>